<reference evidence="1 2" key="1">
    <citation type="journal article" date="2024" name="Commun. Biol.">
        <title>Comparative genomic analysis of thermophilic fungi reveals convergent evolutionary adaptations and gene losses.</title>
        <authorList>
            <person name="Steindorff A.S."/>
            <person name="Aguilar-Pontes M.V."/>
            <person name="Robinson A.J."/>
            <person name="Andreopoulos B."/>
            <person name="LaButti K."/>
            <person name="Kuo A."/>
            <person name="Mondo S."/>
            <person name="Riley R."/>
            <person name="Otillar R."/>
            <person name="Haridas S."/>
            <person name="Lipzen A."/>
            <person name="Grimwood J."/>
            <person name="Schmutz J."/>
            <person name="Clum A."/>
            <person name="Reid I.D."/>
            <person name="Moisan M.C."/>
            <person name="Butler G."/>
            <person name="Nguyen T.T.M."/>
            <person name="Dewar K."/>
            <person name="Conant G."/>
            <person name="Drula E."/>
            <person name="Henrissat B."/>
            <person name="Hansel C."/>
            <person name="Singer S."/>
            <person name="Hutchinson M.I."/>
            <person name="de Vries R.P."/>
            <person name="Natvig D.O."/>
            <person name="Powell A.J."/>
            <person name="Tsang A."/>
            <person name="Grigoriev I.V."/>
        </authorList>
    </citation>
    <scope>NUCLEOTIDE SEQUENCE [LARGE SCALE GENOMIC DNA]</scope>
    <source>
        <strain evidence="1 2">CBS 494.80</strain>
    </source>
</reference>
<name>A0ABR4CUZ7_9HELO</name>
<keyword evidence="2" id="KW-1185">Reference proteome</keyword>
<protein>
    <submittedName>
        <fullName evidence="1">Uncharacterized protein</fullName>
    </submittedName>
</protein>
<comment type="caution">
    <text evidence="1">The sequence shown here is derived from an EMBL/GenBank/DDBJ whole genome shotgun (WGS) entry which is preliminary data.</text>
</comment>
<proteinExistence type="predicted"/>
<dbReference type="EMBL" id="JAZHXI010000003">
    <property type="protein sequence ID" value="KAL2073006.1"/>
    <property type="molecule type" value="Genomic_DNA"/>
</dbReference>
<evidence type="ECO:0000313" key="2">
    <source>
        <dbReference type="Proteomes" id="UP001595075"/>
    </source>
</evidence>
<sequence length="8" mass="875">MPFIPGTL</sequence>
<organism evidence="1 2">
    <name type="scientific">Oculimacula yallundae</name>
    <dbReference type="NCBI Taxonomy" id="86028"/>
    <lineage>
        <taxon>Eukaryota</taxon>
        <taxon>Fungi</taxon>
        <taxon>Dikarya</taxon>
        <taxon>Ascomycota</taxon>
        <taxon>Pezizomycotina</taxon>
        <taxon>Leotiomycetes</taxon>
        <taxon>Helotiales</taxon>
        <taxon>Ploettnerulaceae</taxon>
        <taxon>Oculimacula</taxon>
    </lineage>
</organism>
<dbReference type="Proteomes" id="UP001595075">
    <property type="component" value="Unassembled WGS sequence"/>
</dbReference>
<accession>A0ABR4CUZ7</accession>
<evidence type="ECO:0000313" key="1">
    <source>
        <dbReference type="EMBL" id="KAL2073006.1"/>
    </source>
</evidence>
<gene>
    <name evidence="1" type="ORF">VTL71DRAFT_10330</name>
</gene>